<evidence type="ECO:0000256" key="8">
    <source>
        <dbReference type="SAM" id="MobiDB-lite"/>
    </source>
</evidence>
<dbReference type="PROSITE" id="PS50893">
    <property type="entry name" value="ABC_TRANSPORTER_2"/>
    <property type="match status" value="1"/>
</dbReference>
<dbReference type="Proteomes" id="UP000219972">
    <property type="component" value="Unassembled WGS sequence"/>
</dbReference>
<dbReference type="CDD" id="cd18575">
    <property type="entry name" value="ABC_6TM_bac_exporter_ABCB8_10_like"/>
    <property type="match status" value="1"/>
</dbReference>
<evidence type="ECO:0000256" key="2">
    <source>
        <dbReference type="ARBA" id="ARBA00005417"/>
    </source>
</evidence>
<dbReference type="EMBL" id="NWSL01000054">
    <property type="protein sequence ID" value="PDS46426.1"/>
    <property type="molecule type" value="Genomic_DNA"/>
</dbReference>
<dbReference type="InterPro" id="IPR027417">
    <property type="entry name" value="P-loop_NTPase"/>
</dbReference>
<dbReference type="PANTHER" id="PTHR43394">
    <property type="entry name" value="ATP-DEPENDENT PERMEASE MDL1, MITOCHONDRIAL"/>
    <property type="match status" value="1"/>
</dbReference>
<dbReference type="PROSITE" id="PS50929">
    <property type="entry name" value="ABC_TM1F"/>
    <property type="match status" value="1"/>
</dbReference>
<dbReference type="SMART" id="SM00382">
    <property type="entry name" value="AAA"/>
    <property type="match status" value="1"/>
</dbReference>
<evidence type="ECO:0000256" key="5">
    <source>
        <dbReference type="ARBA" id="ARBA00022840"/>
    </source>
</evidence>
<comment type="subcellular location">
    <subcellularLocation>
        <location evidence="1">Cell membrane</location>
        <topology evidence="1">Multi-pass membrane protein</topology>
    </subcellularLocation>
</comment>
<evidence type="ECO:0000256" key="9">
    <source>
        <dbReference type="SAM" id="Phobius"/>
    </source>
</evidence>
<accession>A0ABX4IXL7</accession>
<feature type="domain" description="ABC transporter" evidence="10">
    <location>
        <begin position="364"/>
        <end position="600"/>
    </location>
</feature>
<keyword evidence="6 9" id="KW-1133">Transmembrane helix</keyword>
<dbReference type="InterPro" id="IPR036640">
    <property type="entry name" value="ABC1_TM_sf"/>
</dbReference>
<evidence type="ECO:0000313" key="13">
    <source>
        <dbReference type="Proteomes" id="UP000219972"/>
    </source>
</evidence>
<feature type="transmembrane region" description="Helical" evidence="9">
    <location>
        <begin position="45"/>
        <end position="66"/>
    </location>
</feature>
<keyword evidence="3 9" id="KW-0812">Transmembrane</keyword>
<evidence type="ECO:0000313" key="12">
    <source>
        <dbReference type="EMBL" id="PDS46426.1"/>
    </source>
</evidence>
<evidence type="ECO:0000256" key="1">
    <source>
        <dbReference type="ARBA" id="ARBA00004651"/>
    </source>
</evidence>
<proteinExistence type="inferred from homology"/>
<dbReference type="RefSeq" id="WP_097545445.1">
    <property type="nucleotide sequence ID" value="NZ_NWSK01000026.1"/>
</dbReference>
<feature type="transmembrane region" description="Helical" evidence="9">
    <location>
        <begin position="187"/>
        <end position="204"/>
    </location>
</feature>
<feature type="transmembrane region" description="Helical" evidence="9">
    <location>
        <begin position="164"/>
        <end position="181"/>
    </location>
</feature>
<protein>
    <submittedName>
        <fullName evidence="12">ABC transporter</fullName>
    </submittedName>
</protein>
<dbReference type="SUPFAM" id="SSF52540">
    <property type="entry name" value="P-loop containing nucleoside triphosphate hydrolases"/>
    <property type="match status" value="1"/>
</dbReference>
<evidence type="ECO:0000256" key="4">
    <source>
        <dbReference type="ARBA" id="ARBA00022741"/>
    </source>
</evidence>
<reference evidence="12 13" key="1">
    <citation type="submission" date="2017-09" db="EMBL/GenBank/DDBJ databases">
        <title>Comparative genomics of rhizobia isolated from Phaseolus vulgaris in China.</title>
        <authorList>
            <person name="Tong W."/>
        </authorList>
    </citation>
    <scope>NUCLEOTIDE SEQUENCE [LARGE SCALE GENOMIC DNA]</scope>
    <source>
        <strain evidence="12 13">Y27</strain>
    </source>
</reference>
<dbReference type="InterPro" id="IPR003593">
    <property type="entry name" value="AAA+_ATPase"/>
</dbReference>
<dbReference type="Pfam" id="PF00005">
    <property type="entry name" value="ABC_tran"/>
    <property type="match status" value="1"/>
</dbReference>
<feature type="transmembrane region" description="Helical" evidence="9">
    <location>
        <begin position="86"/>
        <end position="107"/>
    </location>
</feature>
<dbReference type="SUPFAM" id="SSF90123">
    <property type="entry name" value="ABC transporter transmembrane region"/>
    <property type="match status" value="1"/>
</dbReference>
<comment type="similarity">
    <text evidence="2">Belongs to the ABC transporter superfamily.</text>
</comment>
<name>A0ABX4IXL7_9HYPH</name>
<comment type="caution">
    <text evidence="12">The sequence shown here is derived from an EMBL/GenBank/DDBJ whole genome shotgun (WGS) entry which is preliminary data.</text>
</comment>
<gene>
    <name evidence="12" type="ORF">CO662_35710</name>
</gene>
<dbReference type="Gene3D" id="3.40.50.300">
    <property type="entry name" value="P-loop containing nucleotide triphosphate hydrolases"/>
    <property type="match status" value="1"/>
</dbReference>
<dbReference type="InterPro" id="IPR011527">
    <property type="entry name" value="ABC1_TM_dom"/>
</dbReference>
<evidence type="ECO:0000256" key="7">
    <source>
        <dbReference type="ARBA" id="ARBA00023136"/>
    </source>
</evidence>
<feature type="transmembrane region" description="Helical" evidence="9">
    <location>
        <begin position="268"/>
        <end position="290"/>
    </location>
</feature>
<keyword evidence="5" id="KW-0067">ATP-binding</keyword>
<evidence type="ECO:0000256" key="3">
    <source>
        <dbReference type="ARBA" id="ARBA00022692"/>
    </source>
</evidence>
<organism evidence="12 13">
    <name type="scientific">Rhizobium anhuiense</name>
    <dbReference type="NCBI Taxonomy" id="1184720"/>
    <lineage>
        <taxon>Bacteria</taxon>
        <taxon>Pseudomonadati</taxon>
        <taxon>Pseudomonadota</taxon>
        <taxon>Alphaproteobacteria</taxon>
        <taxon>Hyphomicrobiales</taxon>
        <taxon>Rhizobiaceae</taxon>
        <taxon>Rhizobium/Agrobacterium group</taxon>
        <taxon>Rhizobium</taxon>
    </lineage>
</organism>
<dbReference type="Pfam" id="PF00664">
    <property type="entry name" value="ABC_membrane"/>
    <property type="match status" value="1"/>
</dbReference>
<dbReference type="PANTHER" id="PTHR43394:SF1">
    <property type="entry name" value="ATP-BINDING CASSETTE SUB-FAMILY B MEMBER 10, MITOCHONDRIAL"/>
    <property type="match status" value="1"/>
</dbReference>
<dbReference type="InterPro" id="IPR017871">
    <property type="entry name" value="ABC_transporter-like_CS"/>
</dbReference>
<sequence>MIAQHDCRTPGPLDSASDRVERDSSKRRIGGLMRLRPLLREHRRLVVCAGVSLTCAALISLALPLAVRRMIDNGFSQADGAFVNRYFMMLMTLAVALALASACRYYFVTALGERIVGDLRIMVFRKITRLPASFFDANRSGEIASRLTADAAQIKTATSLTASVALRNSILCVGALAMMFVTSPGLSTIATGAIPLVVAPLVVFGRSVRRRSRAAQDALANASAYAAEIISGSRTVQAFNGEDVACRRYSQDVEVSYQSAVVAARSRAVLTAAAIALIFGSIVGVLWIGARSLLAGTLSAGNLSQFLIYSVIAAGSLGSLSEVWGELAYAAGAAGRLFELLDEEGCAREKEATKPLLGPVLGDVEITDLHFAYPGAPEREVIRGLSLRVAPGETVAIVGPSGSGKSTLLSLLLGFYDGYAGSIAIDGRDIRSTASEDLRKEISVVPQDVTIFATSIKENIAFGRSEATREEIAAAAAKASGDVFIEALPNGYETIVGERGLTLSGGQRQRIAIARAVLKDAPILLLDEATASLDAENERLVQLGLEGLMNGRTTIVIAHRLATVLKADRILVMDQGKIVEEGTHASLTRQAGLYARLAELQFNAASISCPEQDAA</sequence>
<keyword evidence="7 9" id="KW-0472">Membrane</keyword>
<evidence type="ECO:0000256" key="6">
    <source>
        <dbReference type="ARBA" id="ARBA00022989"/>
    </source>
</evidence>
<dbReference type="InterPro" id="IPR039421">
    <property type="entry name" value="Type_1_exporter"/>
</dbReference>
<dbReference type="InterPro" id="IPR003439">
    <property type="entry name" value="ABC_transporter-like_ATP-bd"/>
</dbReference>
<keyword evidence="13" id="KW-1185">Reference proteome</keyword>
<evidence type="ECO:0000259" key="11">
    <source>
        <dbReference type="PROSITE" id="PS50929"/>
    </source>
</evidence>
<keyword evidence="4" id="KW-0547">Nucleotide-binding</keyword>
<feature type="domain" description="ABC transmembrane type-1" evidence="11">
    <location>
        <begin position="49"/>
        <end position="328"/>
    </location>
</feature>
<dbReference type="PROSITE" id="PS00211">
    <property type="entry name" value="ABC_TRANSPORTER_1"/>
    <property type="match status" value="1"/>
</dbReference>
<feature type="region of interest" description="Disordered" evidence="8">
    <location>
        <begin position="1"/>
        <end position="24"/>
    </location>
</feature>
<evidence type="ECO:0000259" key="10">
    <source>
        <dbReference type="PROSITE" id="PS50893"/>
    </source>
</evidence>
<dbReference type="Gene3D" id="1.20.1560.10">
    <property type="entry name" value="ABC transporter type 1, transmembrane domain"/>
    <property type="match status" value="1"/>
</dbReference>